<dbReference type="AlphaFoldDB" id="A0AAD8YDB7"/>
<dbReference type="Gene3D" id="1.10.510.10">
    <property type="entry name" value="Transferase(Phosphotransferase) domain 1"/>
    <property type="match status" value="1"/>
</dbReference>
<name>A0AAD8YDB7_9STRA</name>
<dbReference type="PANTHER" id="PTHR44329:SF214">
    <property type="entry name" value="PROTEIN KINASE DOMAIN-CONTAINING PROTEIN"/>
    <property type="match status" value="1"/>
</dbReference>
<proteinExistence type="predicted"/>
<protein>
    <submittedName>
        <fullName evidence="2">Protein kinase family protein</fullName>
        <ecNumber evidence="2">2.7.-.-</ecNumber>
    </submittedName>
</protein>
<dbReference type="InterPro" id="IPR011009">
    <property type="entry name" value="Kinase-like_dom_sf"/>
</dbReference>
<dbReference type="EMBL" id="JATAAI010000009">
    <property type="protein sequence ID" value="KAK1743494.1"/>
    <property type="molecule type" value="Genomic_DNA"/>
</dbReference>
<keyword evidence="2" id="KW-0418">Kinase</keyword>
<organism evidence="2 3">
    <name type="scientific">Skeletonema marinoi</name>
    <dbReference type="NCBI Taxonomy" id="267567"/>
    <lineage>
        <taxon>Eukaryota</taxon>
        <taxon>Sar</taxon>
        <taxon>Stramenopiles</taxon>
        <taxon>Ochrophyta</taxon>
        <taxon>Bacillariophyta</taxon>
        <taxon>Coscinodiscophyceae</taxon>
        <taxon>Thalassiosirophycidae</taxon>
        <taxon>Thalassiosirales</taxon>
        <taxon>Skeletonemataceae</taxon>
        <taxon>Skeletonema</taxon>
        <taxon>Skeletonema marinoi-dohrnii complex</taxon>
    </lineage>
</organism>
<keyword evidence="3" id="KW-1185">Reference proteome</keyword>
<reference evidence="2" key="1">
    <citation type="submission" date="2023-06" db="EMBL/GenBank/DDBJ databases">
        <title>Survivors Of The Sea: Transcriptome response of Skeletonema marinoi to long-term dormancy.</title>
        <authorList>
            <person name="Pinder M.I.M."/>
            <person name="Kourtchenko O."/>
            <person name="Robertson E.K."/>
            <person name="Larsson T."/>
            <person name="Maumus F."/>
            <person name="Osuna-Cruz C.M."/>
            <person name="Vancaester E."/>
            <person name="Stenow R."/>
            <person name="Vandepoele K."/>
            <person name="Ploug H."/>
            <person name="Bruchert V."/>
            <person name="Godhe A."/>
            <person name="Topel M."/>
        </authorList>
    </citation>
    <scope>NUCLEOTIDE SEQUENCE</scope>
    <source>
        <strain evidence="2">R05AC</strain>
    </source>
</reference>
<accession>A0AAD8YDB7</accession>
<dbReference type="Proteomes" id="UP001224775">
    <property type="component" value="Unassembled WGS sequence"/>
</dbReference>
<keyword evidence="2" id="KW-0808">Transferase</keyword>
<dbReference type="GO" id="GO:0004674">
    <property type="term" value="F:protein serine/threonine kinase activity"/>
    <property type="evidence" value="ECO:0007669"/>
    <property type="project" value="TreeGrafter"/>
</dbReference>
<dbReference type="SMART" id="SM00220">
    <property type="entry name" value="S_TKc"/>
    <property type="match status" value="1"/>
</dbReference>
<dbReference type="GO" id="GO:0005524">
    <property type="term" value="F:ATP binding"/>
    <property type="evidence" value="ECO:0007669"/>
    <property type="project" value="InterPro"/>
</dbReference>
<dbReference type="InterPro" id="IPR051681">
    <property type="entry name" value="Ser/Thr_Kinases-Pseudokinases"/>
</dbReference>
<comment type="caution">
    <text evidence="2">The sequence shown here is derived from an EMBL/GenBank/DDBJ whole genome shotgun (WGS) entry which is preliminary data.</text>
</comment>
<dbReference type="PANTHER" id="PTHR44329">
    <property type="entry name" value="SERINE/THREONINE-PROTEIN KINASE TNNI3K-RELATED"/>
    <property type="match status" value="1"/>
</dbReference>
<dbReference type="Pfam" id="PF00069">
    <property type="entry name" value="Pkinase"/>
    <property type="match status" value="1"/>
</dbReference>
<dbReference type="PROSITE" id="PS50011">
    <property type="entry name" value="PROTEIN_KINASE_DOM"/>
    <property type="match status" value="1"/>
</dbReference>
<evidence type="ECO:0000313" key="3">
    <source>
        <dbReference type="Proteomes" id="UP001224775"/>
    </source>
</evidence>
<evidence type="ECO:0000313" key="2">
    <source>
        <dbReference type="EMBL" id="KAK1743494.1"/>
    </source>
</evidence>
<dbReference type="EC" id="2.7.-.-" evidence="2"/>
<gene>
    <name evidence="2" type="ORF">QTG54_006115</name>
</gene>
<sequence length="302" mass="34559">MKFLTSGTIRSVFELSESIDGNVNKFVYKNLDFNGRHDVTPKRIDQERKDAVVLERTTSSKFIPSIHAYCSTVVIMEHAPRDMESYNEKRLARNITISPLDRLKIGIHIASGVADLHSVDFIHNDLHEQQFLYKDGLFKLNDFNFAKPMYADKYTNGTCTLPKFTMGLFGRSLEELQYKTGYEGFTPSKPDKIDVWIMGNLLYTILTDLQVWNKKTRGDEDIKLKHAKRIVAGKRPQIPNRIKNSNDPAYAALLNALDMTWKYSWKERPSAGAIANYLIGELRTITGEETPDIRIDFLNEGS</sequence>
<dbReference type="InterPro" id="IPR000719">
    <property type="entry name" value="Prot_kinase_dom"/>
</dbReference>
<evidence type="ECO:0000259" key="1">
    <source>
        <dbReference type="PROSITE" id="PS50011"/>
    </source>
</evidence>
<dbReference type="SUPFAM" id="SSF56112">
    <property type="entry name" value="Protein kinase-like (PK-like)"/>
    <property type="match status" value="1"/>
</dbReference>
<feature type="domain" description="Protein kinase" evidence="1">
    <location>
        <begin position="1"/>
        <end position="278"/>
    </location>
</feature>